<dbReference type="SUPFAM" id="SSF54909">
    <property type="entry name" value="Dimeric alpha+beta barrel"/>
    <property type="match status" value="1"/>
</dbReference>
<dbReference type="InterPro" id="IPR011008">
    <property type="entry name" value="Dimeric_a/b-barrel"/>
</dbReference>
<comment type="caution">
    <text evidence="1">The sequence shown here is derived from an EMBL/GenBank/DDBJ whole genome shotgun (WGS) entry which is preliminary data.</text>
</comment>
<feature type="non-terminal residue" evidence="1">
    <location>
        <position position="79"/>
    </location>
</feature>
<name>A0A699XM66_TANCI</name>
<dbReference type="AlphaFoldDB" id="A0A699XM66"/>
<feature type="non-terminal residue" evidence="1">
    <location>
        <position position="1"/>
    </location>
</feature>
<sequence length="79" mass="8668">VWWQCKADGSLAENAAPVPVHALLLVADDDEEDLRKLVGKAVEEIEETNSINIVLGEWGNVVRNDHNDGIEHFGYADGV</sequence>
<dbReference type="EMBL" id="BKCJ011884259">
    <property type="protein sequence ID" value="GFD60899.1"/>
    <property type="molecule type" value="Genomic_DNA"/>
</dbReference>
<gene>
    <name evidence="1" type="ORF">Tci_932868</name>
</gene>
<protein>
    <submittedName>
        <fullName evidence="1">Uncharacterized protein</fullName>
    </submittedName>
</protein>
<organism evidence="1">
    <name type="scientific">Tanacetum cinerariifolium</name>
    <name type="common">Dalmatian daisy</name>
    <name type="synonym">Chrysanthemum cinerariifolium</name>
    <dbReference type="NCBI Taxonomy" id="118510"/>
    <lineage>
        <taxon>Eukaryota</taxon>
        <taxon>Viridiplantae</taxon>
        <taxon>Streptophyta</taxon>
        <taxon>Embryophyta</taxon>
        <taxon>Tracheophyta</taxon>
        <taxon>Spermatophyta</taxon>
        <taxon>Magnoliopsida</taxon>
        <taxon>eudicotyledons</taxon>
        <taxon>Gunneridae</taxon>
        <taxon>Pentapetalae</taxon>
        <taxon>asterids</taxon>
        <taxon>campanulids</taxon>
        <taxon>Asterales</taxon>
        <taxon>Asteraceae</taxon>
        <taxon>Asteroideae</taxon>
        <taxon>Anthemideae</taxon>
        <taxon>Anthemidinae</taxon>
        <taxon>Tanacetum</taxon>
    </lineage>
</organism>
<evidence type="ECO:0000313" key="1">
    <source>
        <dbReference type="EMBL" id="GFD60899.1"/>
    </source>
</evidence>
<reference evidence="1" key="1">
    <citation type="journal article" date="2019" name="Sci. Rep.">
        <title>Draft genome of Tanacetum cinerariifolium, the natural source of mosquito coil.</title>
        <authorList>
            <person name="Yamashiro T."/>
            <person name="Shiraishi A."/>
            <person name="Satake H."/>
            <person name="Nakayama K."/>
        </authorList>
    </citation>
    <scope>NUCLEOTIDE SEQUENCE</scope>
</reference>
<proteinExistence type="predicted"/>
<accession>A0A699XM66</accession>